<accession>A0A6J2VV01</accession>
<dbReference type="PROSITE" id="PS50890">
    <property type="entry name" value="PUA"/>
    <property type="match status" value="1"/>
</dbReference>
<evidence type="ECO:0000313" key="9">
    <source>
        <dbReference type="RefSeq" id="XP_030635016.1"/>
    </source>
</evidence>
<dbReference type="GO" id="GO:0008173">
    <property type="term" value="F:RNA methyltransferase activity"/>
    <property type="evidence" value="ECO:0007669"/>
    <property type="project" value="InterPro"/>
</dbReference>
<dbReference type="AlphaFoldDB" id="A0A6J2VV01"/>
<dbReference type="Gene3D" id="3.40.50.150">
    <property type="entry name" value="Vaccinia Virus protein VP39"/>
    <property type="match status" value="1"/>
</dbReference>
<comment type="caution">
    <text evidence="6">Lacks conserved residue(s) required for the propagation of feature annotation.</text>
</comment>
<dbReference type="Pfam" id="PF01189">
    <property type="entry name" value="Methyltr_RsmB-F"/>
    <property type="match status" value="1"/>
</dbReference>
<dbReference type="GO" id="GO:0003723">
    <property type="term" value="F:RNA binding"/>
    <property type="evidence" value="ECO:0007669"/>
    <property type="project" value="UniProtKB-UniRule"/>
</dbReference>
<feature type="domain" description="SAM-dependent MTase RsmB/NOP-type" evidence="7">
    <location>
        <begin position="145"/>
        <end position="463"/>
    </location>
</feature>
<dbReference type="InterPro" id="IPR029063">
    <property type="entry name" value="SAM-dependent_MTases_sf"/>
</dbReference>
<keyword evidence="3 6" id="KW-0808">Transferase</keyword>
<evidence type="ECO:0000256" key="5">
    <source>
        <dbReference type="ARBA" id="ARBA00022884"/>
    </source>
</evidence>
<dbReference type="FunCoup" id="A0A6J2VV01">
    <property type="interactions" value="1143"/>
</dbReference>
<dbReference type="InterPro" id="IPR001678">
    <property type="entry name" value="MeTrfase_RsmB-F_NOP2_dom"/>
</dbReference>
<dbReference type="InterPro" id="IPR036974">
    <property type="entry name" value="PUA_sf"/>
</dbReference>
<keyword evidence="2 6" id="KW-0489">Methyltransferase</keyword>
<reference evidence="9" key="1">
    <citation type="submission" date="2025-08" db="UniProtKB">
        <authorList>
            <consortium name="RefSeq"/>
        </authorList>
    </citation>
    <scope>IDENTIFICATION</scope>
</reference>
<dbReference type="PRINTS" id="PR02008">
    <property type="entry name" value="RCMTFAMILY"/>
</dbReference>
<dbReference type="SUPFAM" id="SSF88697">
    <property type="entry name" value="PUA domain-like"/>
    <property type="match status" value="1"/>
</dbReference>
<evidence type="ECO:0000256" key="2">
    <source>
        <dbReference type="ARBA" id="ARBA00022603"/>
    </source>
</evidence>
<dbReference type="PROSITE" id="PS51686">
    <property type="entry name" value="SAM_MT_RSMB_NOP"/>
    <property type="match status" value="1"/>
</dbReference>
<evidence type="ECO:0000256" key="1">
    <source>
        <dbReference type="ARBA" id="ARBA00007494"/>
    </source>
</evidence>
<evidence type="ECO:0000256" key="6">
    <source>
        <dbReference type="PROSITE-ProRule" id="PRU01023"/>
    </source>
</evidence>
<sequence length="463" mass="50940">MSVYAQISLKPDVREYLRNVYTNKELVAEVGEEEADRAFENLLTCLSHPPSFTCVRASTHLFPLQDVQHQLKQHLSQQTSDFHEDAVLVPVYPHPRIPDVLLLTVVGPRSVSVLKAEVIVGAQCGSAVLRGAHVFAPGVLSTPKYMKTGDLVSVFSDVEGKCTRGAKEFHGKKVFLGNGVSVMDRSDIFCSEGPVRGVAIKMTEPLYASPSFDGVLLDKVFLQNLPSVLVGHILGPQPGERILDMCAAPGGKTTHIAALMGNQGEVVALDKIKSKVEKICQNAEILKLDCIRVHCYNSIQAVSTKPDQEAADEPPFPEESFDRVLLDAPCSGLGQRPNMAITWSLKEVCSYQPLQRKLLTTAVRLLKRGGVLVYSTCTVTLAENEEQVAWALKTFPCLKLEPQEPHLGSEGMPGAGLSCDQRRLLQRFRPELRWEAVKNPYQNFPCQANSDTIGFFIAKFSKT</sequence>
<dbReference type="CDD" id="cd21150">
    <property type="entry name" value="PUA_NSun6-like"/>
    <property type="match status" value="1"/>
</dbReference>
<dbReference type="PROSITE" id="PS01153">
    <property type="entry name" value="NOL1_NOP2_SUN"/>
    <property type="match status" value="1"/>
</dbReference>
<evidence type="ECO:0000256" key="3">
    <source>
        <dbReference type="ARBA" id="ARBA00022679"/>
    </source>
</evidence>
<keyword evidence="8" id="KW-1185">Reference proteome</keyword>
<dbReference type="PANTHER" id="PTHR22807:SF34">
    <property type="entry name" value="TRNA (CYTOSINE(72)-C(5))-METHYLTRANSFERASE NSUN6"/>
    <property type="match status" value="1"/>
</dbReference>
<feature type="binding site" evidence="6">
    <location>
        <begin position="246"/>
        <end position="252"/>
    </location>
    <ligand>
        <name>S-adenosyl-L-methionine</name>
        <dbReference type="ChEBI" id="CHEBI:59789"/>
    </ligand>
</feature>
<dbReference type="CDD" id="cd02440">
    <property type="entry name" value="AdoMet_MTases"/>
    <property type="match status" value="1"/>
</dbReference>
<dbReference type="InterPro" id="IPR015947">
    <property type="entry name" value="PUA-like_sf"/>
</dbReference>
<dbReference type="InParanoid" id="A0A6J2VV01"/>
<dbReference type="RefSeq" id="XP_030635016.1">
    <property type="nucleotide sequence ID" value="XM_030779156.1"/>
</dbReference>
<organism evidence="8 9">
    <name type="scientific">Chanos chanos</name>
    <name type="common">Milkfish</name>
    <name type="synonym">Mugil chanos</name>
    <dbReference type="NCBI Taxonomy" id="29144"/>
    <lineage>
        <taxon>Eukaryota</taxon>
        <taxon>Metazoa</taxon>
        <taxon>Chordata</taxon>
        <taxon>Craniata</taxon>
        <taxon>Vertebrata</taxon>
        <taxon>Euteleostomi</taxon>
        <taxon>Actinopterygii</taxon>
        <taxon>Neopterygii</taxon>
        <taxon>Teleostei</taxon>
        <taxon>Ostariophysi</taxon>
        <taxon>Gonorynchiformes</taxon>
        <taxon>Chanidae</taxon>
        <taxon>Chanos</taxon>
    </lineage>
</organism>
<dbReference type="GeneID" id="115816187"/>
<dbReference type="InterPro" id="IPR023267">
    <property type="entry name" value="RCMT"/>
</dbReference>
<gene>
    <name evidence="9" type="primary">nsun6</name>
</gene>
<feature type="binding site" evidence="6">
    <location>
        <position position="270"/>
    </location>
    <ligand>
        <name>S-adenosyl-L-methionine</name>
        <dbReference type="ChEBI" id="CHEBI:59789"/>
    </ligand>
</feature>
<protein>
    <submittedName>
        <fullName evidence="9">Methyltransferase NSUN6</fullName>
    </submittedName>
</protein>
<dbReference type="InterPro" id="IPR049560">
    <property type="entry name" value="MeTrfase_RsmB-F_NOP2_cat"/>
</dbReference>
<dbReference type="SUPFAM" id="SSF53335">
    <property type="entry name" value="S-adenosyl-L-methionine-dependent methyltransferases"/>
    <property type="match status" value="1"/>
</dbReference>
<comment type="similarity">
    <text evidence="1 6">Belongs to the class I-like SAM-binding methyltransferase superfamily. RsmB/NOP family.</text>
</comment>
<name>A0A6J2VV01_CHACN</name>
<evidence type="ECO:0000259" key="7">
    <source>
        <dbReference type="PROSITE" id="PS51686"/>
    </source>
</evidence>
<dbReference type="PANTHER" id="PTHR22807">
    <property type="entry name" value="NOP2 YEAST -RELATED NOL1/NOP2/FMU SUN DOMAIN-CONTAINING"/>
    <property type="match status" value="1"/>
</dbReference>
<feature type="active site" description="Nucleophile" evidence="6">
    <location>
        <position position="377"/>
    </location>
</feature>
<dbReference type="OrthoDB" id="260824at2759"/>
<dbReference type="GO" id="GO:0001510">
    <property type="term" value="P:RNA methylation"/>
    <property type="evidence" value="ECO:0007669"/>
    <property type="project" value="InterPro"/>
</dbReference>
<dbReference type="CTD" id="221078"/>
<dbReference type="Gene3D" id="2.30.130.10">
    <property type="entry name" value="PUA domain"/>
    <property type="match status" value="1"/>
</dbReference>
<keyword evidence="5 6" id="KW-0694">RNA-binding</keyword>
<proteinExistence type="inferred from homology"/>
<evidence type="ECO:0000313" key="8">
    <source>
        <dbReference type="Proteomes" id="UP000504632"/>
    </source>
</evidence>
<feature type="binding site" evidence="6">
    <location>
        <position position="327"/>
    </location>
    <ligand>
        <name>S-adenosyl-L-methionine</name>
        <dbReference type="ChEBI" id="CHEBI:59789"/>
    </ligand>
</feature>
<evidence type="ECO:0000256" key="4">
    <source>
        <dbReference type="ARBA" id="ARBA00022691"/>
    </source>
</evidence>
<dbReference type="InterPro" id="IPR018314">
    <property type="entry name" value="RsmB/NOL1/NOP2-like_CS"/>
</dbReference>
<dbReference type="Proteomes" id="UP000504632">
    <property type="component" value="Chromosome 7"/>
</dbReference>
<keyword evidence="4 6" id="KW-0949">S-adenosyl-L-methionine</keyword>